<evidence type="ECO:0000313" key="2">
    <source>
        <dbReference type="EMBL" id="CAB4276452.1"/>
    </source>
</evidence>
<feature type="compositionally biased region" description="Acidic residues" evidence="1">
    <location>
        <begin position="128"/>
        <end position="153"/>
    </location>
</feature>
<sequence length="153" mass="17301">MAVDKDKLEEDASIARFYKIVLILTPANDMDGKKSVSQNDLLLLSNSNTYAVKPRLRLLNMKSLVTSSSERDRFFYTCKVPNKDFDSFFSDENMKSFAVKEESSSTEAVRNDDVDNYAPSDNLWDVDQAQEDDNDFGVGDMDMDMDNASCSDD</sequence>
<dbReference type="AlphaFoldDB" id="A0A6J5UKG6"/>
<proteinExistence type="predicted"/>
<dbReference type="Proteomes" id="UP000507222">
    <property type="component" value="Unassembled WGS sequence"/>
</dbReference>
<dbReference type="EMBL" id="CAEKDK010000004">
    <property type="protein sequence ID" value="CAB4276452.1"/>
    <property type="molecule type" value="Genomic_DNA"/>
</dbReference>
<reference evidence="2 3" key="1">
    <citation type="submission" date="2020-05" db="EMBL/GenBank/DDBJ databases">
        <authorList>
            <person name="Campoy J."/>
            <person name="Schneeberger K."/>
            <person name="Spophaly S."/>
        </authorList>
    </citation>
    <scope>NUCLEOTIDE SEQUENCE [LARGE SCALE GENOMIC DNA]</scope>
    <source>
        <strain evidence="2">PruArmRojPasFocal</strain>
    </source>
</reference>
<evidence type="ECO:0000256" key="1">
    <source>
        <dbReference type="SAM" id="MobiDB-lite"/>
    </source>
</evidence>
<accession>A0A6J5UKG6</accession>
<name>A0A6J5UKG6_PRUAR</name>
<feature type="region of interest" description="Disordered" evidence="1">
    <location>
        <begin position="100"/>
        <end position="153"/>
    </location>
</feature>
<evidence type="ECO:0000313" key="3">
    <source>
        <dbReference type="Proteomes" id="UP000507222"/>
    </source>
</evidence>
<protein>
    <submittedName>
        <fullName evidence="2">Uncharacterized protein</fullName>
    </submittedName>
</protein>
<organism evidence="2 3">
    <name type="scientific">Prunus armeniaca</name>
    <name type="common">Apricot</name>
    <name type="synonym">Armeniaca vulgaris</name>
    <dbReference type="NCBI Taxonomy" id="36596"/>
    <lineage>
        <taxon>Eukaryota</taxon>
        <taxon>Viridiplantae</taxon>
        <taxon>Streptophyta</taxon>
        <taxon>Embryophyta</taxon>
        <taxon>Tracheophyta</taxon>
        <taxon>Spermatophyta</taxon>
        <taxon>Magnoliopsida</taxon>
        <taxon>eudicotyledons</taxon>
        <taxon>Gunneridae</taxon>
        <taxon>Pentapetalae</taxon>
        <taxon>rosids</taxon>
        <taxon>fabids</taxon>
        <taxon>Rosales</taxon>
        <taxon>Rosaceae</taxon>
        <taxon>Amygdaloideae</taxon>
        <taxon>Amygdaleae</taxon>
        <taxon>Prunus</taxon>
    </lineage>
</organism>
<feature type="compositionally biased region" description="Basic and acidic residues" evidence="1">
    <location>
        <begin position="100"/>
        <end position="113"/>
    </location>
</feature>
<gene>
    <name evidence="2" type="ORF">CURHAP_LOCUS25555</name>
</gene>